<dbReference type="Pfam" id="PF07683">
    <property type="entry name" value="CobW_C"/>
    <property type="match status" value="1"/>
</dbReference>
<organism evidence="7 8">
    <name type="scientific">Brevibacillus fluminis</name>
    <dbReference type="NCBI Taxonomy" id="511487"/>
    <lineage>
        <taxon>Bacteria</taxon>
        <taxon>Bacillati</taxon>
        <taxon>Bacillota</taxon>
        <taxon>Bacilli</taxon>
        <taxon>Bacillales</taxon>
        <taxon>Paenibacillaceae</taxon>
        <taxon>Brevibacillus</taxon>
    </lineage>
</organism>
<dbReference type="EMBL" id="RHHQ01000023">
    <property type="protein sequence ID" value="RNB81123.1"/>
    <property type="molecule type" value="Genomic_DNA"/>
</dbReference>
<dbReference type="InterPro" id="IPR027417">
    <property type="entry name" value="P-loop_NTPase"/>
</dbReference>
<keyword evidence="1" id="KW-0547">Nucleotide-binding</keyword>
<dbReference type="GO" id="GO:0000166">
    <property type="term" value="F:nucleotide binding"/>
    <property type="evidence" value="ECO:0007669"/>
    <property type="project" value="UniProtKB-KW"/>
</dbReference>
<evidence type="ECO:0000256" key="2">
    <source>
        <dbReference type="ARBA" id="ARBA00022801"/>
    </source>
</evidence>
<evidence type="ECO:0000313" key="7">
    <source>
        <dbReference type="EMBL" id="RNB81123.1"/>
    </source>
</evidence>
<comment type="caution">
    <text evidence="7">The sequence shown here is derived from an EMBL/GenBank/DDBJ whole genome shotgun (WGS) entry which is preliminary data.</text>
</comment>
<feature type="domain" description="CobW C-terminal" evidence="6">
    <location>
        <begin position="246"/>
        <end position="332"/>
    </location>
</feature>
<reference evidence="7 8" key="1">
    <citation type="submission" date="2018-10" db="EMBL/GenBank/DDBJ databases">
        <title>Phylogenomics of Brevibacillus.</title>
        <authorList>
            <person name="Dunlap C."/>
        </authorList>
    </citation>
    <scope>NUCLEOTIDE SEQUENCE [LARGE SCALE GENOMIC DNA]</scope>
    <source>
        <strain evidence="7 8">JCM 15716</strain>
    </source>
</reference>
<dbReference type="Pfam" id="PF02492">
    <property type="entry name" value="cobW"/>
    <property type="match status" value="1"/>
</dbReference>
<dbReference type="InterPro" id="IPR051316">
    <property type="entry name" value="Zinc-reg_GTPase_activator"/>
</dbReference>
<gene>
    <name evidence="7" type="ORF">EDM56_25695</name>
</gene>
<evidence type="ECO:0000259" key="6">
    <source>
        <dbReference type="SMART" id="SM00833"/>
    </source>
</evidence>
<dbReference type="GO" id="GO:0016787">
    <property type="term" value="F:hydrolase activity"/>
    <property type="evidence" value="ECO:0007669"/>
    <property type="project" value="UniProtKB-KW"/>
</dbReference>
<comment type="catalytic activity">
    <reaction evidence="5">
        <text>GTP + H2O = GDP + phosphate + H(+)</text>
        <dbReference type="Rhea" id="RHEA:19669"/>
        <dbReference type="ChEBI" id="CHEBI:15377"/>
        <dbReference type="ChEBI" id="CHEBI:15378"/>
        <dbReference type="ChEBI" id="CHEBI:37565"/>
        <dbReference type="ChEBI" id="CHEBI:43474"/>
        <dbReference type="ChEBI" id="CHEBI:58189"/>
    </reaction>
    <physiologicalReaction direction="left-to-right" evidence="5">
        <dbReference type="Rhea" id="RHEA:19670"/>
    </physiologicalReaction>
</comment>
<dbReference type="OrthoDB" id="9808822at2"/>
<dbReference type="InterPro" id="IPR003495">
    <property type="entry name" value="CobW/HypB/UreG_nucleotide-bd"/>
</dbReference>
<evidence type="ECO:0000256" key="3">
    <source>
        <dbReference type="ARBA" id="ARBA00023186"/>
    </source>
</evidence>
<dbReference type="InterPro" id="IPR036627">
    <property type="entry name" value="CobW-likC_sf"/>
</dbReference>
<evidence type="ECO:0000256" key="4">
    <source>
        <dbReference type="ARBA" id="ARBA00034320"/>
    </source>
</evidence>
<accession>A0A3M8CZH6</accession>
<protein>
    <submittedName>
        <fullName evidence="7">GTP-binding protein</fullName>
    </submittedName>
</protein>
<keyword evidence="2" id="KW-0378">Hydrolase</keyword>
<dbReference type="InterPro" id="IPR011629">
    <property type="entry name" value="CobW-like_C"/>
</dbReference>
<dbReference type="CDD" id="cd03112">
    <property type="entry name" value="CobW-like"/>
    <property type="match status" value="1"/>
</dbReference>
<evidence type="ECO:0000256" key="1">
    <source>
        <dbReference type="ARBA" id="ARBA00022741"/>
    </source>
</evidence>
<dbReference type="PANTHER" id="PTHR13748:SF62">
    <property type="entry name" value="COBW DOMAIN-CONTAINING PROTEIN"/>
    <property type="match status" value="1"/>
</dbReference>
<dbReference type="Gene3D" id="3.40.50.300">
    <property type="entry name" value="P-loop containing nucleotide triphosphate hydrolases"/>
    <property type="match status" value="1"/>
</dbReference>
<proteinExistence type="inferred from homology"/>
<evidence type="ECO:0000313" key="8">
    <source>
        <dbReference type="Proteomes" id="UP000271031"/>
    </source>
</evidence>
<dbReference type="SUPFAM" id="SSF52540">
    <property type="entry name" value="P-loop containing nucleoside triphosphate hydrolases"/>
    <property type="match status" value="1"/>
</dbReference>
<dbReference type="GO" id="GO:0005737">
    <property type="term" value="C:cytoplasm"/>
    <property type="evidence" value="ECO:0007669"/>
    <property type="project" value="TreeGrafter"/>
</dbReference>
<dbReference type="Proteomes" id="UP000271031">
    <property type="component" value="Unassembled WGS sequence"/>
</dbReference>
<name>A0A3M8CZH6_9BACL</name>
<dbReference type="RefSeq" id="WP_122920804.1">
    <property type="nucleotide sequence ID" value="NZ_RHHQ01000023.1"/>
</dbReference>
<keyword evidence="8" id="KW-1185">Reference proteome</keyword>
<dbReference type="SMART" id="SM00833">
    <property type="entry name" value="CobW_C"/>
    <property type="match status" value="1"/>
</dbReference>
<dbReference type="PANTHER" id="PTHR13748">
    <property type="entry name" value="COBW-RELATED"/>
    <property type="match status" value="1"/>
</dbReference>
<keyword evidence="3" id="KW-0143">Chaperone</keyword>
<dbReference type="SUPFAM" id="SSF90002">
    <property type="entry name" value="Hypothetical protein YjiA, C-terminal domain"/>
    <property type="match status" value="1"/>
</dbReference>
<dbReference type="AlphaFoldDB" id="A0A3M8CZH6"/>
<evidence type="ECO:0000256" key="5">
    <source>
        <dbReference type="ARBA" id="ARBA00049117"/>
    </source>
</evidence>
<sequence>MNVEVYILTGYLGSGKTTLLQKWLPHLKSQENNDTVVIMNEMGDTDVDGEQLQGMDFPVKKLMNGCICCSIRGELTDGMKEILPVLQPRRIIIETTGVADPIDVVDALTHPDLYSAIEIKGIISIVDASRYLQLISRFQASGTLIKTLRSQVRYADLLLVNKVDLISTDVLEKVKQKLREENVAAPLHTTIQSETDLDALLTIQQTAKLARENRTHSGPPVQKTLGRMLKQSLGLGSQPASLYSSINSFSYRFSGPVIEKRFVAFLLSLPNHVYRAKGYVYLADKGHAVSFQHTENQVMLHPLEGIDPEKVAVFIGEGFDQTKIIEDLKTCYA</sequence>
<dbReference type="Gene3D" id="3.30.1220.10">
    <property type="entry name" value="CobW-like, C-terminal domain"/>
    <property type="match status" value="1"/>
</dbReference>
<comment type="similarity">
    <text evidence="4">Belongs to the SIMIBI class G3E GTPase family. ZNG1 subfamily.</text>
</comment>